<dbReference type="FunFam" id="3.40.30.10:FF:000245">
    <property type="entry name" value="Thioredoxin"/>
    <property type="match status" value="1"/>
</dbReference>
<reference evidence="6 7" key="1">
    <citation type="submission" date="2024-11" db="EMBL/GenBank/DDBJ databases">
        <title>Chromosome-level genome assembly of the freshwater bivalve Anodonta woodiana.</title>
        <authorList>
            <person name="Chen X."/>
        </authorList>
    </citation>
    <scope>NUCLEOTIDE SEQUENCE [LARGE SCALE GENOMIC DNA]</scope>
    <source>
        <strain evidence="6">MN2024</strain>
        <tissue evidence="6">Gills</tissue>
    </source>
</reference>
<feature type="site" description="Contributes to redox potential value" evidence="3">
    <location>
        <position position="37"/>
    </location>
</feature>
<keyword evidence="1 4" id="KW-1015">Disulfide bond</keyword>
<evidence type="ECO:0000256" key="2">
    <source>
        <dbReference type="PIRNR" id="PIRNR000077"/>
    </source>
</evidence>
<protein>
    <recommendedName>
        <fullName evidence="2">Thioredoxin</fullName>
    </recommendedName>
</protein>
<accession>A0ABD3W4S2</accession>
<sequence>MRAGTLKKVLHNKDLQETLKKAGNKLVVVDFWAGWCGPCKVIDPVVQALAVDPGLQDKVVFVKVDVDEASEVAEAVGIECMPTFVFFKNGHKVDDMSGANGEKLKELIQKHI</sequence>
<dbReference type="Gene3D" id="3.40.30.10">
    <property type="entry name" value="Glutaredoxin"/>
    <property type="match status" value="1"/>
</dbReference>
<evidence type="ECO:0000256" key="4">
    <source>
        <dbReference type="PIRSR" id="PIRSR000077-4"/>
    </source>
</evidence>
<feature type="domain" description="Thioredoxin" evidence="5">
    <location>
        <begin position="1"/>
        <end position="112"/>
    </location>
</feature>
<name>A0ABD3W4S2_SINWO</name>
<dbReference type="PRINTS" id="PR00421">
    <property type="entry name" value="THIOREDOXIN"/>
</dbReference>
<comment type="similarity">
    <text evidence="2">Belongs to the thioredoxin family.</text>
</comment>
<gene>
    <name evidence="6" type="ORF">ACJMK2_041628</name>
</gene>
<dbReference type="PIRSF" id="PIRSF000077">
    <property type="entry name" value="Thioredoxin"/>
    <property type="match status" value="1"/>
</dbReference>
<evidence type="ECO:0000313" key="6">
    <source>
        <dbReference type="EMBL" id="KAL3868872.1"/>
    </source>
</evidence>
<feature type="active site" description="Nucleophile" evidence="3">
    <location>
        <position position="39"/>
    </location>
</feature>
<dbReference type="PROSITE" id="PS00194">
    <property type="entry name" value="THIOREDOXIN_1"/>
    <property type="match status" value="1"/>
</dbReference>
<dbReference type="Proteomes" id="UP001634394">
    <property type="component" value="Unassembled WGS sequence"/>
</dbReference>
<evidence type="ECO:0000256" key="1">
    <source>
        <dbReference type="ARBA" id="ARBA00023157"/>
    </source>
</evidence>
<dbReference type="PANTHER" id="PTHR46115">
    <property type="entry name" value="THIOREDOXIN-LIKE PROTEIN 1"/>
    <property type="match status" value="1"/>
</dbReference>
<keyword evidence="4" id="KW-0676">Redox-active center</keyword>
<dbReference type="InterPro" id="IPR013766">
    <property type="entry name" value="Thioredoxin_domain"/>
</dbReference>
<evidence type="ECO:0000313" key="7">
    <source>
        <dbReference type="Proteomes" id="UP001634394"/>
    </source>
</evidence>
<dbReference type="AlphaFoldDB" id="A0ABD3W4S2"/>
<dbReference type="NCBIfam" id="TIGR01068">
    <property type="entry name" value="thioredoxin"/>
    <property type="match status" value="1"/>
</dbReference>
<feature type="disulfide bond" description="Redox-active" evidence="4">
    <location>
        <begin position="36"/>
        <end position="39"/>
    </location>
</feature>
<dbReference type="InterPro" id="IPR017937">
    <property type="entry name" value="Thioredoxin_CS"/>
</dbReference>
<evidence type="ECO:0000256" key="3">
    <source>
        <dbReference type="PIRSR" id="PIRSR000077-1"/>
    </source>
</evidence>
<organism evidence="6 7">
    <name type="scientific">Sinanodonta woodiana</name>
    <name type="common">Chinese pond mussel</name>
    <name type="synonym">Anodonta woodiana</name>
    <dbReference type="NCBI Taxonomy" id="1069815"/>
    <lineage>
        <taxon>Eukaryota</taxon>
        <taxon>Metazoa</taxon>
        <taxon>Spiralia</taxon>
        <taxon>Lophotrochozoa</taxon>
        <taxon>Mollusca</taxon>
        <taxon>Bivalvia</taxon>
        <taxon>Autobranchia</taxon>
        <taxon>Heteroconchia</taxon>
        <taxon>Palaeoheterodonta</taxon>
        <taxon>Unionida</taxon>
        <taxon>Unionoidea</taxon>
        <taxon>Unionidae</taxon>
        <taxon>Unioninae</taxon>
        <taxon>Sinanodonta</taxon>
    </lineage>
</organism>
<evidence type="ECO:0000259" key="5">
    <source>
        <dbReference type="PROSITE" id="PS51352"/>
    </source>
</evidence>
<feature type="site" description="Deprotonates C-terminal active site Cys" evidence="3">
    <location>
        <position position="30"/>
    </location>
</feature>
<keyword evidence="7" id="KW-1185">Reference proteome</keyword>
<dbReference type="InterPro" id="IPR005746">
    <property type="entry name" value="Thioredoxin"/>
</dbReference>
<feature type="site" description="Contributes to redox potential value" evidence="3">
    <location>
        <position position="38"/>
    </location>
</feature>
<proteinExistence type="inferred from homology"/>
<comment type="caution">
    <text evidence="6">The sequence shown here is derived from an EMBL/GenBank/DDBJ whole genome shotgun (WGS) entry which is preliminary data.</text>
</comment>
<dbReference type="CDD" id="cd02947">
    <property type="entry name" value="TRX_family"/>
    <property type="match status" value="1"/>
</dbReference>
<dbReference type="SUPFAM" id="SSF52833">
    <property type="entry name" value="Thioredoxin-like"/>
    <property type="match status" value="1"/>
</dbReference>
<dbReference type="PROSITE" id="PS51352">
    <property type="entry name" value="THIOREDOXIN_2"/>
    <property type="match status" value="1"/>
</dbReference>
<dbReference type="InterPro" id="IPR036249">
    <property type="entry name" value="Thioredoxin-like_sf"/>
</dbReference>
<dbReference type="EMBL" id="JBJQND010000008">
    <property type="protein sequence ID" value="KAL3868872.1"/>
    <property type="molecule type" value="Genomic_DNA"/>
</dbReference>
<dbReference type="Pfam" id="PF00085">
    <property type="entry name" value="Thioredoxin"/>
    <property type="match status" value="1"/>
</dbReference>
<feature type="active site" description="Nucleophile" evidence="3">
    <location>
        <position position="36"/>
    </location>
</feature>